<proteinExistence type="predicted"/>
<evidence type="ECO:0000313" key="3">
    <source>
        <dbReference type="Proteomes" id="UP000245765"/>
    </source>
</evidence>
<dbReference type="EMBL" id="QGNA01000001">
    <property type="protein sequence ID" value="PWS38336.1"/>
    <property type="molecule type" value="Genomic_DNA"/>
</dbReference>
<dbReference type="Proteomes" id="UP000245765">
    <property type="component" value="Unassembled WGS sequence"/>
</dbReference>
<sequence>MPAYLIANIEVTDPAGFERYRSAVPAVIAAHGGRYLVRGGAHQAVEGNLPLKRLVILEFPTMAALQGFYESADYRPLLELRLASARSEVAFVEGYAPAG</sequence>
<dbReference type="Pfam" id="PF07045">
    <property type="entry name" value="DUF1330"/>
    <property type="match status" value="1"/>
</dbReference>
<protein>
    <submittedName>
        <fullName evidence="2">DUF1330 domain-containing protein</fullName>
    </submittedName>
</protein>
<comment type="caution">
    <text evidence="2">The sequence shown here is derived from an EMBL/GenBank/DDBJ whole genome shotgun (WGS) entry which is preliminary data.</text>
</comment>
<feature type="domain" description="DUF1330" evidence="1">
    <location>
        <begin position="2"/>
        <end position="95"/>
    </location>
</feature>
<organism evidence="2 3">
    <name type="scientific">Falsiroseomonas bella</name>
    <dbReference type="NCBI Taxonomy" id="2184016"/>
    <lineage>
        <taxon>Bacteria</taxon>
        <taxon>Pseudomonadati</taxon>
        <taxon>Pseudomonadota</taxon>
        <taxon>Alphaproteobacteria</taxon>
        <taxon>Acetobacterales</taxon>
        <taxon>Roseomonadaceae</taxon>
        <taxon>Falsiroseomonas</taxon>
    </lineage>
</organism>
<keyword evidence="3" id="KW-1185">Reference proteome</keyword>
<dbReference type="InterPro" id="IPR010753">
    <property type="entry name" value="DUF1330"/>
</dbReference>
<dbReference type="Gene3D" id="3.30.70.100">
    <property type="match status" value="1"/>
</dbReference>
<evidence type="ECO:0000259" key="1">
    <source>
        <dbReference type="Pfam" id="PF07045"/>
    </source>
</evidence>
<dbReference type="AlphaFoldDB" id="A0A317FL74"/>
<accession>A0A317FL74</accession>
<dbReference type="OrthoDB" id="9806380at2"/>
<evidence type="ECO:0000313" key="2">
    <source>
        <dbReference type="EMBL" id="PWS38336.1"/>
    </source>
</evidence>
<dbReference type="RefSeq" id="WP_109868957.1">
    <property type="nucleotide sequence ID" value="NZ_QGNA01000001.1"/>
</dbReference>
<gene>
    <name evidence="2" type="ORF">DFH01_03335</name>
</gene>
<dbReference type="SUPFAM" id="SSF54909">
    <property type="entry name" value="Dimeric alpha+beta barrel"/>
    <property type="match status" value="1"/>
</dbReference>
<reference evidence="3" key="1">
    <citation type="submission" date="2018-05" db="EMBL/GenBank/DDBJ databases">
        <authorList>
            <person name="Du Z."/>
            <person name="Wang X."/>
        </authorList>
    </citation>
    <scope>NUCLEOTIDE SEQUENCE [LARGE SCALE GENOMIC DNA]</scope>
    <source>
        <strain evidence="3">CQN31</strain>
    </source>
</reference>
<dbReference type="InterPro" id="IPR011008">
    <property type="entry name" value="Dimeric_a/b-barrel"/>
</dbReference>
<name>A0A317FL74_9PROT</name>
<dbReference type="PANTHER" id="PTHR41521">
    <property type="match status" value="1"/>
</dbReference>
<dbReference type="PANTHER" id="PTHR41521:SF4">
    <property type="entry name" value="BLR0684 PROTEIN"/>
    <property type="match status" value="1"/>
</dbReference>